<keyword evidence="2" id="KW-0489">Methyltransferase</keyword>
<protein>
    <submittedName>
        <fullName evidence="2">Ribosomal RNA adenine dimethylase domain protein</fullName>
    </submittedName>
</protein>
<reference evidence="2" key="1">
    <citation type="submission" date="2020-02" db="EMBL/GenBank/DDBJ databases">
        <authorList>
            <person name="Meier V. D."/>
        </authorList>
    </citation>
    <scope>NUCLEOTIDE SEQUENCE</scope>
    <source>
        <strain evidence="2">AVDCRST_MAG31</strain>
    </source>
</reference>
<proteinExistence type="predicted"/>
<organism evidence="2">
    <name type="scientific">uncultured Sphingomonas sp</name>
    <dbReference type="NCBI Taxonomy" id="158754"/>
    <lineage>
        <taxon>Bacteria</taxon>
        <taxon>Pseudomonadati</taxon>
        <taxon>Pseudomonadota</taxon>
        <taxon>Alphaproteobacteria</taxon>
        <taxon>Sphingomonadales</taxon>
        <taxon>Sphingomonadaceae</taxon>
        <taxon>Sphingomonas</taxon>
        <taxon>environmental samples</taxon>
    </lineage>
</organism>
<evidence type="ECO:0000313" key="2">
    <source>
        <dbReference type="EMBL" id="CAA9532153.1"/>
    </source>
</evidence>
<accession>A0A6J4TVN7</accession>
<name>A0A6J4TVN7_9SPHN</name>
<feature type="region of interest" description="Disordered" evidence="1">
    <location>
        <begin position="159"/>
        <end position="182"/>
    </location>
</feature>
<feature type="region of interest" description="Disordered" evidence="1">
    <location>
        <begin position="1"/>
        <end position="96"/>
    </location>
</feature>
<keyword evidence="2" id="KW-0808">Transferase</keyword>
<sequence>VRLVRPYAEGASPPCPPQLGRGDQPAPPVPARVPEASGDGRLRDPVQPQADRPHAGAGGLGQYQTVRGIWPGRGHLHPSHPGAARPRRDPRHHRYQSGLHRIPAELDRRRPAAGRDRVGGGRGEDPCRPRLRLRGLCAVGPPLLDPAAGCRRGHWNRHLAGDPRRGGVSGLSVQPQGPRFHRPGVRADRTRLRMGQRSPRDAVLGVPRAKGL</sequence>
<feature type="non-terminal residue" evidence="2">
    <location>
        <position position="212"/>
    </location>
</feature>
<dbReference type="GO" id="GO:0032259">
    <property type="term" value="P:methylation"/>
    <property type="evidence" value="ECO:0007669"/>
    <property type="project" value="UniProtKB-KW"/>
</dbReference>
<feature type="non-terminal residue" evidence="2">
    <location>
        <position position="1"/>
    </location>
</feature>
<dbReference type="AlphaFoldDB" id="A0A6J4TVN7"/>
<evidence type="ECO:0000256" key="1">
    <source>
        <dbReference type="SAM" id="MobiDB-lite"/>
    </source>
</evidence>
<feature type="region of interest" description="Disordered" evidence="1">
    <location>
        <begin position="193"/>
        <end position="212"/>
    </location>
</feature>
<dbReference type="EMBL" id="CADCWA010000190">
    <property type="protein sequence ID" value="CAA9532153.1"/>
    <property type="molecule type" value="Genomic_DNA"/>
</dbReference>
<gene>
    <name evidence="2" type="ORF">AVDCRST_MAG31-2508</name>
</gene>
<dbReference type="GO" id="GO:0008168">
    <property type="term" value="F:methyltransferase activity"/>
    <property type="evidence" value="ECO:0007669"/>
    <property type="project" value="UniProtKB-KW"/>
</dbReference>